<gene>
    <name evidence="2" type="ORF">QE152_g3874</name>
</gene>
<feature type="compositionally biased region" description="Basic and acidic residues" evidence="1">
    <location>
        <begin position="341"/>
        <end position="383"/>
    </location>
</feature>
<evidence type="ECO:0000256" key="1">
    <source>
        <dbReference type="SAM" id="MobiDB-lite"/>
    </source>
</evidence>
<accession>A0AAW1N4Q1</accession>
<dbReference type="Proteomes" id="UP001458880">
    <property type="component" value="Unassembled WGS sequence"/>
</dbReference>
<protein>
    <submittedName>
        <fullName evidence="2">Uncharacterized protein</fullName>
    </submittedName>
</protein>
<reference evidence="2 3" key="1">
    <citation type="journal article" date="2024" name="BMC Genomics">
        <title>De novo assembly and annotation of Popillia japonica's genome with initial clues to its potential as an invasive pest.</title>
        <authorList>
            <person name="Cucini C."/>
            <person name="Boschi S."/>
            <person name="Funari R."/>
            <person name="Cardaioli E."/>
            <person name="Iannotti N."/>
            <person name="Marturano G."/>
            <person name="Paoli F."/>
            <person name="Bruttini M."/>
            <person name="Carapelli A."/>
            <person name="Frati F."/>
            <person name="Nardi F."/>
        </authorList>
    </citation>
    <scope>NUCLEOTIDE SEQUENCE [LARGE SCALE GENOMIC DNA]</scope>
    <source>
        <strain evidence="2">DMR45628</strain>
    </source>
</reference>
<feature type="region of interest" description="Disordered" evidence="1">
    <location>
        <begin position="408"/>
        <end position="461"/>
    </location>
</feature>
<keyword evidence="3" id="KW-1185">Reference proteome</keyword>
<dbReference type="EMBL" id="JASPKY010000017">
    <property type="protein sequence ID" value="KAK9752920.1"/>
    <property type="molecule type" value="Genomic_DNA"/>
</dbReference>
<feature type="region of interest" description="Disordered" evidence="1">
    <location>
        <begin position="131"/>
        <end position="176"/>
    </location>
</feature>
<evidence type="ECO:0000313" key="2">
    <source>
        <dbReference type="EMBL" id="KAK9752920.1"/>
    </source>
</evidence>
<feature type="region of interest" description="Disordered" evidence="1">
    <location>
        <begin position="211"/>
        <end position="258"/>
    </location>
</feature>
<feature type="compositionally biased region" description="Basic and acidic residues" evidence="1">
    <location>
        <begin position="228"/>
        <end position="251"/>
    </location>
</feature>
<dbReference type="AlphaFoldDB" id="A0AAW1N4Q1"/>
<name>A0AAW1N4Q1_POPJA</name>
<feature type="compositionally biased region" description="Basic and acidic residues" evidence="1">
    <location>
        <begin position="448"/>
        <end position="461"/>
    </location>
</feature>
<feature type="compositionally biased region" description="Basic and acidic residues" evidence="1">
    <location>
        <begin position="426"/>
        <end position="437"/>
    </location>
</feature>
<feature type="compositionally biased region" description="Polar residues" evidence="1">
    <location>
        <begin position="212"/>
        <end position="226"/>
    </location>
</feature>
<evidence type="ECO:0000313" key="3">
    <source>
        <dbReference type="Proteomes" id="UP001458880"/>
    </source>
</evidence>
<organism evidence="2 3">
    <name type="scientific">Popillia japonica</name>
    <name type="common">Japanese beetle</name>
    <dbReference type="NCBI Taxonomy" id="7064"/>
    <lineage>
        <taxon>Eukaryota</taxon>
        <taxon>Metazoa</taxon>
        <taxon>Ecdysozoa</taxon>
        <taxon>Arthropoda</taxon>
        <taxon>Hexapoda</taxon>
        <taxon>Insecta</taxon>
        <taxon>Pterygota</taxon>
        <taxon>Neoptera</taxon>
        <taxon>Endopterygota</taxon>
        <taxon>Coleoptera</taxon>
        <taxon>Polyphaga</taxon>
        <taxon>Scarabaeiformia</taxon>
        <taxon>Scarabaeidae</taxon>
        <taxon>Rutelinae</taxon>
        <taxon>Popillia</taxon>
    </lineage>
</organism>
<proteinExistence type="predicted"/>
<feature type="region of interest" description="Disordered" evidence="1">
    <location>
        <begin position="341"/>
        <end position="391"/>
    </location>
</feature>
<comment type="caution">
    <text evidence="2">The sequence shown here is derived from an EMBL/GenBank/DDBJ whole genome shotgun (WGS) entry which is preliminary data.</text>
</comment>
<sequence length="664" mass="74853">MMLLRGSILYQLTGIVIIISAFRSGIAARDDLPSYEEYYNTKASRAIKDIGSDVGDLVQLASSRILKYMESDQAPAEAKQKQNYKTYEVPRDTLSKFTLEGAYEDEIDALDREYSSPTVYKLDAVKVSDTQKEAPGDYGSSSGESNEKPSKSSYYVSKTKHSKPKKVPKDSSEESYVPEYREKYYQVTKPVVPVAQVTDAPYKSYKSYTAKPATSASNDKYQSSASEHIGKLSDCEEVKKKSNDKEPEMNQKRTLYKRYTHNDDEGDFFKNFKFPSGYFSGDTLEKSESEIQAEKLIKDGGVCKEVKKNDMTCKVCTNEKTGGNYETCSYSSAPSEKKYAYVSEKKTDGPEPKEKATETRYSKSFEKKFEPRVDESIQKETKNNRGATKAKLVDDNPYEIPTHFAEQTKVQEKTPDFGQYRGNADNSKDSHSNDEYYNKVFNNNPSASEDRKSSYLPNNDRKDVEKVLEEFAKKDRSSCKKAVKNGMTCYLCVNKDGTQHEECMYITGKQPQSSHLAYHEVEEIKRPGKGSPAAAASTVREVAVQKRKRPIKKAYSNTQAAPSIKITTTAKFTPSSYSGSIVNGKFKQPRKLRRTQNYSGVDAVVEETKNKPILAVVKAPRRIAADSNEASSDTKYVYSKELGVRLPKFLLEESQYEKAANFRP</sequence>